<dbReference type="SUPFAM" id="SSF51735">
    <property type="entry name" value="NAD(P)-binding Rossmann-fold domains"/>
    <property type="match status" value="1"/>
</dbReference>
<dbReference type="InterPro" id="IPR050129">
    <property type="entry name" value="Zn_alcohol_dh"/>
</dbReference>
<sequence length="337" mass="36489">MRGIHLEKPYDVKLIEKDMPVPKEGEALIKVKSAGICGSDIAAFRGSNPLVSYPRMLGHEIAGEVISIPANPSGIKPGDKVVVDPYLYCGQCYPCSQNRTNCCEQLQVLGVHVDGGMVDYLCHPANMLVKIPDELPWDIACMAEPLTIALHGLHRAHVQAGEHVAIIGAGTIGMLTAQAALYYGAIPILIDIVQGRLDKAQSMGMPHTINPQQEDVERAIVALTKGRRCEAVIEASGANASVRLTLDVASHAGRVVFTGWPKQETSLPTDMITRKELDVFGSRTSVGEFEEAIQLISRGDVDVRLLLTELISMEQAAAAIEQIERNPANYLKVNVLL</sequence>
<dbReference type="AlphaFoldDB" id="A0A919YTJ8"/>
<dbReference type="Gene3D" id="3.40.50.720">
    <property type="entry name" value="NAD(P)-binding Rossmann-like Domain"/>
    <property type="match status" value="1"/>
</dbReference>
<feature type="domain" description="Alcohol dehydrogenase-like C-terminal" evidence="2">
    <location>
        <begin position="172"/>
        <end position="297"/>
    </location>
</feature>
<organism evidence="4 5">
    <name type="scientific">Paenibacillus montaniterrae</name>
    <dbReference type="NCBI Taxonomy" id="429341"/>
    <lineage>
        <taxon>Bacteria</taxon>
        <taxon>Bacillati</taxon>
        <taxon>Bacillota</taxon>
        <taxon>Bacilli</taxon>
        <taxon>Bacillales</taxon>
        <taxon>Paenibacillaceae</taxon>
        <taxon>Paenibacillus</taxon>
    </lineage>
</organism>
<evidence type="ECO:0000256" key="1">
    <source>
        <dbReference type="ARBA" id="ARBA00023002"/>
    </source>
</evidence>
<dbReference type="Gene3D" id="3.90.180.10">
    <property type="entry name" value="Medium-chain alcohol dehydrogenases, catalytic domain"/>
    <property type="match status" value="1"/>
</dbReference>
<accession>A0A919YTJ8</accession>
<evidence type="ECO:0000313" key="4">
    <source>
        <dbReference type="EMBL" id="GIP19455.1"/>
    </source>
</evidence>
<comment type="caution">
    <text evidence="4">The sequence shown here is derived from an EMBL/GenBank/DDBJ whole genome shotgun (WGS) entry which is preliminary data.</text>
</comment>
<dbReference type="PANTHER" id="PTHR43401:SF2">
    <property type="entry name" value="L-THREONINE 3-DEHYDROGENASE"/>
    <property type="match status" value="1"/>
</dbReference>
<dbReference type="CDD" id="cd08261">
    <property type="entry name" value="Zn_ADH7"/>
    <property type="match status" value="1"/>
</dbReference>
<dbReference type="Proteomes" id="UP000683139">
    <property type="component" value="Unassembled WGS sequence"/>
</dbReference>
<proteinExistence type="predicted"/>
<reference evidence="4" key="1">
    <citation type="submission" date="2021-03" db="EMBL/GenBank/DDBJ databases">
        <title>Antimicrobial resistance genes in bacteria isolated from Japanese honey, and their potential for conferring macrolide and lincosamide resistance in the American foulbrood pathogen Paenibacillus larvae.</title>
        <authorList>
            <person name="Okamoto M."/>
            <person name="Kumagai M."/>
            <person name="Kanamori H."/>
            <person name="Takamatsu D."/>
        </authorList>
    </citation>
    <scope>NUCLEOTIDE SEQUENCE</scope>
    <source>
        <strain evidence="4">J40TS1</strain>
    </source>
</reference>
<protein>
    <submittedName>
        <fullName evidence="4">Alcohol dehydrogenase</fullName>
    </submittedName>
</protein>
<dbReference type="InterPro" id="IPR013154">
    <property type="entry name" value="ADH-like_N"/>
</dbReference>
<keyword evidence="5" id="KW-1185">Reference proteome</keyword>
<evidence type="ECO:0000313" key="5">
    <source>
        <dbReference type="Proteomes" id="UP000683139"/>
    </source>
</evidence>
<name>A0A919YTJ8_9BACL</name>
<gene>
    <name evidence="4" type="ORF">J40TS1_50970</name>
</gene>
<dbReference type="InterPro" id="IPR036291">
    <property type="entry name" value="NAD(P)-bd_dom_sf"/>
</dbReference>
<dbReference type="Pfam" id="PF08240">
    <property type="entry name" value="ADH_N"/>
    <property type="match status" value="1"/>
</dbReference>
<dbReference type="PANTHER" id="PTHR43401">
    <property type="entry name" value="L-THREONINE 3-DEHYDROGENASE"/>
    <property type="match status" value="1"/>
</dbReference>
<dbReference type="SUPFAM" id="SSF50129">
    <property type="entry name" value="GroES-like"/>
    <property type="match status" value="1"/>
</dbReference>
<dbReference type="GO" id="GO:0016491">
    <property type="term" value="F:oxidoreductase activity"/>
    <property type="evidence" value="ECO:0007669"/>
    <property type="project" value="UniProtKB-KW"/>
</dbReference>
<evidence type="ECO:0000259" key="2">
    <source>
        <dbReference type="Pfam" id="PF00107"/>
    </source>
</evidence>
<dbReference type="Pfam" id="PF00107">
    <property type="entry name" value="ADH_zinc_N"/>
    <property type="match status" value="1"/>
</dbReference>
<keyword evidence="1" id="KW-0560">Oxidoreductase</keyword>
<dbReference type="InterPro" id="IPR013149">
    <property type="entry name" value="ADH-like_C"/>
</dbReference>
<feature type="domain" description="Alcohol dehydrogenase-like N-terminal" evidence="3">
    <location>
        <begin position="24"/>
        <end position="133"/>
    </location>
</feature>
<dbReference type="RefSeq" id="WP_213520208.1">
    <property type="nucleotide sequence ID" value="NZ_BOSE01000015.1"/>
</dbReference>
<dbReference type="InterPro" id="IPR011032">
    <property type="entry name" value="GroES-like_sf"/>
</dbReference>
<dbReference type="EMBL" id="BOSE01000015">
    <property type="protein sequence ID" value="GIP19455.1"/>
    <property type="molecule type" value="Genomic_DNA"/>
</dbReference>
<evidence type="ECO:0000259" key="3">
    <source>
        <dbReference type="Pfam" id="PF08240"/>
    </source>
</evidence>